<evidence type="ECO:0000313" key="1">
    <source>
        <dbReference type="EMBL" id="KAJ1889008.1"/>
    </source>
</evidence>
<sequence>MSKFAALLPPTFTRTIEAWLAEDIPSFDYGGFVVGDAPKTATLYCKSPGVLSGIPFFNEVFRQTGCSVTWDIEEGAEIVPQEGKVSVAK</sequence>
<accession>A0ACC1I912</accession>
<dbReference type="EC" id="2.4.2.19" evidence="1"/>
<feature type="non-terminal residue" evidence="1">
    <location>
        <position position="89"/>
    </location>
</feature>
<keyword evidence="2" id="KW-1185">Reference proteome</keyword>
<dbReference type="EMBL" id="JANBPG010001630">
    <property type="protein sequence ID" value="KAJ1889008.1"/>
    <property type="molecule type" value="Genomic_DNA"/>
</dbReference>
<name>A0ACC1I912_9FUNG</name>
<protein>
    <submittedName>
        <fullName evidence="1">Nicotinate-nucleotide diphosphorylase (Carboxylating)</fullName>
        <ecNumber evidence="1">2.4.2.19</ecNumber>
    </submittedName>
</protein>
<gene>
    <name evidence="1" type="primary">BNA6_2</name>
    <name evidence="1" type="ORF">LPJ66_008274</name>
</gene>
<organism evidence="1 2">
    <name type="scientific">Kickxella alabastrina</name>
    <dbReference type="NCBI Taxonomy" id="61397"/>
    <lineage>
        <taxon>Eukaryota</taxon>
        <taxon>Fungi</taxon>
        <taxon>Fungi incertae sedis</taxon>
        <taxon>Zoopagomycota</taxon>
        <taxon>Kickxellomycotina</taxon>
        <taxon>Kickxellomycetes</taxon>
        <taxon>Kickxellales</taxon>
        <taxon>Kickxellaceae</taxon>
        <taxon>Kickxella</taxon>
    </lineage>
</organism>
<reference evidence="1" key="1">
    <citation type="submission" date="2022-07" db="EMBL/GenBank/DDBJ databases">
        <title>Phylogenomic reconstructions and comparative analyses of Kickxellomycotina fungi.</title>
        <authorList>
            <person name="Reynolds N.K."/>
            <person name="Stajich J.E."/>
            <person name="Barry K."/>
            <person name="Grigoriev I.V."/>
            <person name="Crous P."/>
            <person name="Smith M.E."/>
        </authorList>
    </citation>
    <scope>NUCLEOTIDE SEQUENCE</scope>
    <source>
        <strain evidence="1">Benny 63K</strain>
    </source>
</reference>
<keyword evidence="1" id="KW-0808">Transferase</keyword>
<dbReference type="Proteomes" id="UP001150581">
    <property type="component" value="Unassembled WGS sequence"/>
</dbReference>
<proteinExistence type="predicted"/>
<comment type="caution">
    <text evidence="1">The sequence shown here is derived from an EMBL/GenBank/DDBJ whole genome shotgun (WGS) entry which is preliminary data.</text>
</comment>
<keyword evidence="1" id="KW-0328">Glycosyltransferase</keyword>
<evidence type="ECO:0000313" key="2">
    <source>
        <dbReference type="Proteomes" id="UP001150581"/>
    </source>
</evidence>